<reference evidence="2" key="1">
    <citation type="journal article" date="2019" name="Int. J. Syst. Evol. Microbiol.">
        <title>The Global Catalogue of Microorganisms (GCM) 10K type strain sequencing project: providing services to taxonomists for standard genome sequencing and annotation.</title>
        <authorList>
            <consortium name="The Broad Institute Genomics Platform"/>
            <consortium name="The Broad Institute Genome Sequencing Center for Infectious Disease"/>
            <person name="Wu L."/>
            <person name="Ma J."/>
        </authorList>
    </citation>
    <scope>NUCLEOTIDE SEQUENCE [LARGE SCALE GENOMIC DNA]</scope>
    <source>
        <strain evidence="2">CGMCC 1.15103</strain>
    </source>
</reference>
<gene>
    <name evidence="1" type="ORF">GCM10011400_51980</name>
</gene>
<dbReference type="EMBL" id="BMHL01000010">
    <property type="protein sequence ID" value="GGC57915.1"/>
    <property type="molecule type" value="Genomic_DNA"/>
</dbReference>
<dbReference type="Proteomes" id="UP000602004">
    <property type="component" value="Unassembled WGS sequence"/>
</dbReference>
<proteinExistence type="predicted"/>
<accession>A0ABQ1N7Q9</accession>
<evidence type="ECO:0000313" key="2">
    <source>
        <dbReference type="Proteomes" id="UP000602004"/>
    </source>
</evidence>
<sequence>MAREAALYMPKTTSVDGSSWAEFAESLRIILPSDVRIRPLVVVENGAPGRQIGRIWVQPSVDVLRLDRDNAAIMTGRRDFWRQLVSNRSKRPEVRFVRYTPGLF</sequence>
<keyword evidence="2" id="KW-1185">Reference proteome</keyword>
<evidence type="ECO:0000313" key="1">
    <source>
        <dbReference type="EMBL" id="GGC57915.1"/>
    </source>
</evidence>
<comment type="caution">
    <text evidence="1">The sequence shown here is derived from an EMBL/GenBank/DDBJ whole genome shotgun (WGS) entry which is preliminary data.</text>
</comment>
<organism evidence="1 2">
    <name type="scientific">Paraburkholderia caffeinilytica</name>
    <dbReference type="NCBI Taxonomy" id="1761016"/>
    <lineage>
        <taxon>Bacteria</taxon>
        <taxon>Pseudomonadati</taxon>
        <taxon>Pseudomonadota</taxon>
        <taxon>Betaproteobacteria</taxon>
        <taxon>Burkholderiales</taxon>
        <taxon>Burkholderiaceae</taxon>
        <taxon>Paraburkholderia</taxon>
    </lineage>
</organism>
<protein>
    <submittedName>
        <fullName evidence="1">Uncharacterized protein</fullName>
    </submittedName>
</protein>
<name>A0ABQ1N7Q9_9BURK</name>